<dbReference type="CDD" id="cd18008">
    <property type="entry name" value="DEXDc_SHPRH-like"/>
    <property type="match status" value="1"/>
</dbReference>
<dbReference type="Pfam" id="PF13445">
    <property type="entry name" value="zf-RING_UBOX"/>
    <property type="match status" value="1"/>
</dbReference>
<dbReference type="InterPro" id="IPR013083">
    <property type="entry name" value="Znf_RING/FYVE/PHD"/>
</dbReference>
<sequence length="2496" mass="270526">MSPKRRHSASQEDRARRKSALTALRDVLGTLPSISALDSLLNESNDDIEAAADMYFQRRGTQTADTADPNEVLDLTKDSESEEELEEPQLSNKQNKIPIPATVPSTNPENPSNSKPLSIKEPCMTHRNLDPLHSRQGELTTSAGQPAARKRQKTGPTVNESHATYSMQEAGPSSAPCSTFKVLTTGKQATGTDASILHIRGDIDHDEEAPGPSNITSHLELQGGDRGTNPAQAGPSDKSFQRYPFSCDMLLQRKMSQGPLPHAVSLLGIPFKSLRDEQGLLMARRCDVDADTLCAEATLAPNQVPKYHGASGLSASLPEDVEVLDIGTLSLQLLEVFHQDLDLMSQEEKDKLKYVFMPKIVAASAKATHVHDVGKPAPGVAPPGLYVVHIMSMGSPKIIGYAPFLDEHMEKLLATVWQVPGHVLQTSFRLRLLPRSTMTRHNARSSTTKSSRQQKGMQAASSLPPAAAAATGWQRQPLPPAVTNRSTHPTSANTTVHNAHSTARCTASADDHAVQLVDISGLMWPPVSSGPKSAARLAAGGAPSPQFLMSLTDGLRVEQESAEKLVLKAYPAYLKERLAMMSSSSSAVVLGKRDLVANIEISVRLVHFKKKTAANALRTKFFEELLKIMQLVLTYGEGLWIGPDSDGLLNYCDTGRKNMSLVLDPSITKEMNPAPSSSPHLPAQTASVQTSNMLSSSATSAGPATMMTTATTTSYAAAASTAAALQPSSSKPSLPSTSPAVVYGHAASTVISDGPMAVTLPPPGTITDVASLLSSISIVADNFDMPLAARPPGMKSEPKSFQLQGLEWLLRREQLGDACNRGVVSLHPAWTQLVNRDGDVFYVNRFERKLSQIFTPAPMQTTCGGFLCDEMGLGKTIQSLMLIKANPPPADWTHKGEPYMTLDTSQEGTYMALPFAVKTTLIITPSNLIKQWADEVIKHFEPGELVCGIYAGHELSTKPWTRAKKYTVCGEKRETIRSVICQPVVKGGEGSSSAGRLKLHKCDIVLISYEEVTVELGEGRTLGSALSKYGFWRIILDEAQNVAQSNSQAAILVSDLWRRNAWVVTGTPVTRDLDEIRGLCTFLSLEPYLKAPMWEKLMERNLRLKSPAGLLSAWSMLRGVMLRRTKRHVEGELQLPTCTWEDRQVVLSPLERHIYEEQSGKLLASLRDLGGVNAAEKLSVHGDWAKAKLGDLSALFIRLRQSCCHPQLVRDGDALFGKQRLSLREIMDKLVKQAYREHLKEVFKLWDLRLTRILEERIFHPAQPAAPSMRGTSASVGAVIQGVGPRHPVSAREIMQRLETLSTLDQDIETVVQMISAPGPQCEGQQASVWNQVGGLDHSAIMAAGILTQGNSESSLQWDHLTSLPELLPITKPEITALLAVAAARHGSWSSPDRQGSGAANRYAGVASARPSSSSVASERLYVWPPATWILTNTGRRKAKQRLTAVTDYEQPTHDVSEIGGCGASSSSPSAPNYRRNYKISARNQCPADHTDSSSRLRHRVSPSASDTVPGAATGQLDTGSDFFRDRAMSLYLSLDPSGDSEQEVEEEMNTQMAVLTEKLLQPQGDSAASDHSRTIGLGDLLPESRGGKQSWLDVVAKRKLRLVWRRLQERVIHSHLVLELLLVYCRAATTSKKTTTRSLLPRTSKSSASPLSKGSVEGFFSMELEPEVLIACLPKAIELYKSLISAAELELGEEDKMLLQNSRSSSCPPDSKERKDRLTLSQLLTTSLSREHLVSPERVIGMVQHAQSLSVEIIRLRLLVGEQDLHTQLIHRTAIAPSQACRILEGAKRIGRTFYVDRKALLLLSRDAPLIPQKGKALMEHVTKTLTKALSSIDPTTTTEQQNHHNHNDEPNDRTNNRMMKYTAEAAPPSAVTFNIKTNISQMLPESGQGLLALAASVSTEVQAAMAMCQCVVMTLEEAKKRKAEEKVGRVGSLSTGVKRSHQMPAGSRRKHGDVFMQDEEEEEEAMAALEPGDGPYLKSDGRGGAPGHAQSTRGGAPGHAQSTGGGAPGHAQSTGGGGMHVSHIVHDTNVRKVVSHTMHTARAITVKERDIRSVGRGLGIKAAAMRRILKDHEEDSDVDEEEEDHEEMQLRLCAQYTIQEVQCLTTVNTALHHLRHQAQKQKEFILPSTLPAPALPGLVHQDGMHDAAAAAGRCNSSNQQGGSSSACGSQQALPSTMAAGSSSGHVEEAAAASADVAPQCPICLEPASEGKLTVTTCGHTFCTECIHTAVKDAMKLRGMLGFIKGYPCPMCRRCLTMDDLMDTMSRTDAVLLEAQRSSNIRMDYGSKVCMMLEELRGLEASIPGVKVVMLSSWERMLGYVAAALASEGYDYATLGTKDKPEVRQVQLETFKNDPSCRVLLVPLLHASGAAGLTLTCAQAVFLLEPSLDPALEAQAAARVHRMGQVHATHIVRFVTSDTIEQAVLQLQASKPSAVSSLALLNAMPLSAGQDASPATRKASAEKKKKNGGVALAAEAEQKDMMRVLQAMLEDSKKN</sequence>
<dbReference type="InterPro" id="IPR038718">
    <property type="entry name" value="SNF2-like_sf"/>
</dbReference>
<feature type="region of interest" description="Disordered" evidence="7">
    <location>
        <begin position="2449"/>
        <end position="2471"/>
    </location>
</feature>
<dbReference type="Pfam" id="PF00271">
    <property type="entry name" value="Helicase_C"/>
    <property type="match status" value="1"/>
</dbReference>
<dbReference type="SMART" id="SM00490">
    <property type="entry name" value="HELICc"/>
    <property type="match status" value="1"/>
</dbReference>
<dbReference type="InterPro" id="IPR014001">
    <property type="entry name" value="Helicase_ATP-bd"/>
</dbReference>
<keyword evidence="2" id="KW-0479">Metal-binding</keyword>
<dbReference type="InterPro" id="IPR017907">
    <property type="entry name" value="Znf_RING_CS"/>
</dbReference>
<dbReference type="InterPro" id="IPR027370">
    <property type="entry name" value="Znf-RING_euk"/>
</dbReference>
<feature type="domain" description="RING-type" evidence="8">
    <location>
        <begin position="2202"/>
        <end position="2254"/>
    </location>
</feature>
<protein>
    <recommendedName>
        <fullName evidence="12">Helicase ATP-binding domain-containing protein</fullName>
    </recommendedName>
</protein>
<feature type="region of interest" description="Disordered" evidence="7">
    <location>
        <begin position="77"/>
        <end position="121"/>
    </location>
</feature>
<dbReference type="GO" id="GO:0005524">
    <property type="term" value="F:ATP binding"/>
    <property type="evidence" value="ECO:0007669"/>
    <property type="project" value="InterPro"/>
</dbReference>
<dbReference type="Gene3D" id="3.40.50.10810">
    <property type="entry name" value="Tandem AAA-ATPase domain"/>
    <property type="match status" value="1"/>
</dbReference>
<evidence type="ECO:0000256" key="4">
    <source>
        <dbReference type="ARBA" id="ARBA00022801"/>
    </source>
</evidence>
<feature type="region of interest" description="Disordered" evidence="7">
    <location>
        <begin position="1454"/>
        <end position="1519"/>
    </location>
</feature>
<feature type="region of interest" description="Disordered" evidence="7">
    <location>
        <begin position="1973"/>
        <end position="2024"/>
    </location>
</feature>
<dbReference type="InterPro" id="IPR001650">
    <property type="entry name" value="Helicase_C-like"/>
</dbReference>
<dbReference type="SMART" id="SM00487">
    <property type="entry name" value="DEXDc"/>
    <property type="match status" value="1"/>
</dbReference>
<evidence type="ECO:0000313" key="11">
    <source>
        <dbReference type="Proteomes" id="UP000232323"/>
    </source>
</evidence>
<name>A0A250WUJ1_9CHLO</name>
<evidence type="ECO:0000256" key="2">
    <source>
        <dbReference type="ARBA" id="ARBA00022723"/>
    </source>
</evidence>
<feature type="region of interest" description="Disordered" evidence="7">
    <location>
        <begin position="136"/>
        <end position="160"/>
    </location>
</feature>
<feature type="compositionally biased region" description="Polar residues" evidence="7">
    <location>
        <begin position="436"/>
        <end position="456"/>
    </location>
</feature>
<keyword evidence="4" id="KW-0378">Hydrolase</keyword>
<dbReference type="InterPro" id="IPR052583">
    <property type="entry name" value="ATP-helicase/E3_Ub-Ligase"/>
</dbReference>
<evidence type="ECO:0000256" key="5">
    <source>
        <dbReference type="ARBA" id="ARBA00022833"/>
    </source>
</evidence>
<evidence type="ECO:0000256" key="7">
    <source>
        <dbReference type="SAM" id="MobiDB-lite"/>
    </source>
</evidence>
<comment type="caution">
    <text evidence="10">The sequence shown here is derived from an EMBL/GenBank/DDBJ whole genome shotgun (WGS) entry which is preliminary data.</text>
</comment>
<dbReference type="PANTHER" id="PTHR45865:SF1">
    <property type="entry name" value="E3 UBIQUITIN-PROTEIN LIGASE SHPRH"/>
    <property type="match status" value="1"/>
</dbReference>
<evidence type="ECO:0000256" key="1">
    <source>
        <dbReference type="ARBA" id="ARBA00008438"/>
    </source>
</evidence>
<evidence type="ECO:0008006" key="12">
    <source>
        <dbReference type="Google" id="ProtNLM"/>
    </source>
</evidence>
<dbReference type="Gene3D" id="3.30.40.10">
    <property type="entry name" value="Zinc/RING finger domain, C3HC4 (zinc finger)"/>
    <property type="match status" value="1"/>
</dbReference>
<dbReference type="SUPFAM" id="SSF57850">
    <property type="entry name" value="RING/U-box"/>
    <property type="match status" value="1"/>
</dbReference>
<feature type="region of interest" description="Disordered" evidence="7">
    <location>
        <begin position="667"/>
        <end position="702"/>
    </location>
</feature>
<feature type="domain" description="Helicase ATP-binding" evidence="9">
    <location>
        <begin position="856"/>
        <end position="1086"/>
    </location>
</feature>
<dbReference type="InterPro" id="IPR049730">
    <property type="entry name" value="SNF2/RAD54-like_C"/>
</dbReference>
<feature type="compositionally biased region" description="Gly residues" evidence="7">
    <location>
        <begin position="2005"/>
        <end position="2021"/>
    </location>
</feature>
<dbReference type="PROSITE" id="PS51192">
    <property type="entry name" value="HELICASE_ATP_BIND_1"/>
    <property type="match status" value="1"/>
</dbReference>
<feature type="region of interest" description="Disordered" evidence="7">
    <location>
        <begin position="204"/>
        <end position="240"/>
    </location>
</feature>
<dbReference type="PANTHER" id="PTHR45865">
    <property type="entry name" value="E3 UBIQUITIN-PROTEIN LIGASE SHPRH FAMILY MEMBER"/>
    <property type="match status" value="1"/>
</dbReference>
<dbReference type="GO" id="GO:0016787">
    <property type="term" value="F:hydrolase activity"/>
    <property type="evidence" value="ECO:0007669"/>
    <property type="project" value="UniProtKB-KW"/>
</dbReference>
<dbReference type="PROSITE" id="PS00518">
    <property type="entry name" value="ZF_RING_1"/>
    <property type="match status" value="1"/>
</dbReference>
<keyword evidence="11" id="KW-1185">Reference proteome</keyword>
<dbReference type="Proteomes" id="UP000232323">
    <property type="component" value="Unassembled WGS sequence"/>
</dbReference>
<feature type="region of interest" description="Disordered" evidence="7">
    <location>
        <begin position="1922"/>
        <end position="1954"/>
    </location>
</feature>
<feature type="region of interest" description="Disordered" evidence="7">
    <location>
        <begin position="435"/>
        <end position="495"/>
    </location>
</feature>
<dbReference type="STRING" id="1157962.A0A250WUJ1"/>
<dbReference type="Gene3D" id="3.40.50.300">
    <property type="entry name" value="P-loop containing nucleotide triphosphate hydrolases"/>
    <property type="match status" value="1"/>
</dbReference>
<dbReference type="InterPro" id="IPR001841">
    <property type="entry name" value="Znf_RING"/>
</dbReference>
<dbReference type="InterPro" id="IPR027417">
    <property type="entry name" value="P-loop_NTPase"/>
</dbReference>
<organism evidence="10 11">
    <name type="scientific">Chlamydomonas eustigma</name>
    <dbReference type="NCBI Taxonomy" id="1157962"/>
    <lineage>
        <taxon>Eukaryota</taxon>
        <taxon>Viridiplantae</taxon>
        <taxon>Chlorophyta</taxon>
        <taxon>core chlorophytes</taxon>
        <taxon>Chlorophyceae</taxon>
        <taxon>CS clade</taxon>
        <taxon>Chlamydomonadales</taxon>
        <taxon>Chlamydomonadaceae</taxon>
        <taxon>Chlamydomonas</taxon>
    </lineage>
</organism>
<gene>
    <name evidence="10" type="ORF">CEUSTIGMA_g1914.t1</name>
</gene>
<feature type="compositionally biased region" description="Polar residues" evidence="7">
    <location>
        <begin position="483"/>
        <end position="495"/>
    </location>
</feature>
<evidence type="ECO:0000256" key="6">
    <source>
        <dbReference type="PROSITE-ProRule" id="PRU00175"/>
    </source>
</evidence>
<evidence type="ECO:0000256" key="3">
    <source>
        <dbReference type="ARBA" id="ARBA00022771"/>
    </source>
</evidence>
<feature type="region of interest" description="Disordered" evidence="7">
    <location>
        <begin position="1835"/>
        <end position="1857"/>
    </location>
</feature>
<dbReference type="PROSITE" id="PS50089">
    <property type="entry name" value="ZF_RING_2"/>
    <property type="match status" value="1"/>
</dbReference>
<dbReference type="EMBL" id="BEGY01000007">
    <property type="protein sequence ID" value="GAX74465.1"/>
    <property type="molecule type" value="Genomic_DNA"/>
</dbReference>
<dbReference type="GO" id="GO:0008270">
    <property type="term" value="F:zinc ion binding"/>
    <property type="evidence" value="ECO:0007669"/>
    <property type="project" value="UniProtKB-KW"/>
</dbReference>
<dbReference type="Pfam" id="PF00176">
    <property type="entry name" value="SNF2-rel_dom"/>
    <property type="match status" value="1"/>
</dbReference>
<evidence type="ECO:0000259" key="9">
    <source>
        <dbReference type="PROSITE" id="PS51192"/>
    </source>
</evidence>
<reference evidence="10 11" key="1">
    <citation type="submission" date="2017-08" db="EMBL/GenBank/DDBJ databases">
        <title>Acidophilic green algal genome provides insights into adaptation to an acidic environment.</title>
        <authorList>
            <person name="Hirooka S."/>
            <person name="Hirose Y."/>
            <person name="Kanesaki Y."/>
            <person name="Higuchi S."/>
            <person name="Fujiwara T."/>
            <person name="Onuma R."/>
            <person name="Era A."/>
            <person name="Ohbayashi R."/>
            <person name="Uzuka A."/>
            <person name="Nozaki H."/>
            <person name="Yoshikawa H."/>
            <person name="Miyagishima S.Y."/>
        </authorList>
    </citation>
    <scope>NUCLEOTIDE SEQUENCE [LARGE SCALE GENOMIC DNA]</scope>
    <source>
        <strain evidence="10 11">NIES-2499</strain>
    </source>
</reference>
<dbReference type="CDD" id="cd18793">
    <property type="entry name" value="SF2_C_SNF"/>
    <property type="match status" value="1"/>
</dbReference>
<feature type="compositionally biased region" description="Polar residues" evidence="7">
    <location>
        <begin position="103"/>
        <end position="116"/>
    </location>
</feature>
<accession>A0A250WUJ1</accession>
<dbReference type="SMART" id="SM00184">
    <property type="entry name" value="RING"/>
    <property type="match status" value="1"/>
</dbReference>
<dbReference type="OrthoDB" id="423559at2759"/>
<evidence type="ECO:0000259" key="8">
    <source>
        <dbReference type="PROSITE" id="PS50089"/>
    </source>
</evidence>
<feature type="compositionally biased region" description="Polar residues" evidence="7">
    <location>
        <begin position="674"/>
        <end position="694"/>
    </location>
</feature>
<feature type="compositionally biased region" description="Basic and acidic residues" evidence="7">
    <location>
        <begin position="1843"/>
        <end position="1857"/>
    </location>
</feature>
<dbReference type="InterPro" id="IPR000330">
    <property type="entry name" value="SNF2_N"/>
</dbReference>
<feature type="compositionally biased region" description="Low complexity" evidence="7">
    <location>
        <begin position="459"/>
        <end position="470"/>
    </location>
</feature>
<dbReference type="SUPFAM" id="SSF52540">
    <property type="entry name" value="P-loop containing nucleoside triphosphate hydrolases"/>
    <property type="match status" value="2"/>
</dbReference>
<keyword evidence="5" id="KW-0862">Zinc</keyword>
<evidence type="ECO:0000313" key="10">
    <source>
        <dbReference type="EMBL" id="GAX74465.1"/>
    </source>
</evidence>
<comment type="similarity">
    <text evidence="1">Belongs to the SNF2/RAD54 helicase family. RAD16 subfamily.</text>
</comment>
<keyword evidence="3 6" id="KW-0863">Zinc-finger</keyword>
<proteinExistence type="inferred from homology"/>